<organism evidence="11">
    <name type="scientific">Homalodisca liturata</name>
    <dbReference type="NCBI Taxonomy" id="320908"/>
    <lineage>
        <taxon>Eukaryota</taxon>
        <taxon>Metazoa</taxon>
        <taxon>Ecdysozoa</taxon>
        <taxon>Arthropoda</taxon>
        <taxon>Hexapoda</taxon>
        <taxon>Insecta</taxon>
        <taxon>Pterygota</taxon>
        <taxon>Neoptera</taxon>
        <taxon>Paraneoptera</taxon>
        <taxon>Hemiptera</taxon>
        <taxon>Auchenorrhyncha</taxon>
        <taxon>Membracoidea</taxon>
        <taxon>Cicadellidae</taxon>
        <taxon>Cicadellinae</taxon>
        <taxon>Proconiini</taxon>
        <taxon>Homalodisca</taxon>
    </lineage>
</organism>
<comment type="subcellular location">
    <subcellularLocation>
        <location evidence="2">Chromosome</location>
        <location evidence="2">Telomere</location>
    </subcellularLocation>
    <subcellularLocation>
        <location evidence="1">Nucleus</location>
    </subcellularLocation>
</comment>
<name>A0A1B6JPH8_9HEMI</name>
<sequence>MLQCGELDQSGYFVTVRGGHESGRPSSENSDEETLGRGREPELKLWICDLLNINKIGVENTNYYSFRGISVNIVDVYAVITAVLQNKFGVIYKVDDGTGEICCWHSRQGMEDREGLKKNLSLVMENILTSRTATTFNDTWLSSSEPDQDEALPSQSAVEQAAHWMKEQILAHSETSSESLQVGNTVQIRGKLSDFRNERCIVIYNVRPVYDINEETDRRFELISLYETVYLHNRT</sequence>
<dbReference type="GO" id="GO:0000781">
    <property type="term" value="C:chromosome, telomeric region"/>
    <property type="evidence" value="ECO:0007669"/>
    <property type="project" value="UniProtKB-SubCell"/>
</dbReference>
<feature type="region of interest" description="Disordered" evidence="9">
    <location>
        <begin position="17"/>
        <end position="36"/>
    </location>
</feature>
<dbReference type="EMBL" id="GECU01027622">
    <property type="protein sequence ID" value="JAS80084.1"/>
    <property type="molecule type" value="Transcribed_RNA"/>
</dbReference>
<evidence type="ECO:0000256" key="3">
    <source>
        <dbReference type="ARBA" id="ARBA00017411"/>
    </source>
</evidence>
<dbReference type="EMBL" id="GECU01006548">
    <property type="protein sequence ID" value="JAT01159.1"/>
    <property type="molecule type" value="Transcribed_RNA"/>
</dbReference>
<keyword evidence="6" id="KW-0238">DNA-binding</keyword>
<evidence type="ECO:0000313" key="11">
    <source>
        <dbReference type="EMBL" id="JAT01159.1"/>
    </source>
</evidence>
<feature type="non-terminal residue" evidence="11">
    <location>
        <position position="235"/>
    </location>
</feature>
<evidence type="ECO:0000256" key="4">
    <source>
        <dbReference type="ARBA" id="ARBA00022454"/>
    </source>
</evidence>
<dbReference type="Gene3D" id="2.40.50.140">
    <property type="entry name" value="Nucleic acid-binding proteins"/>
    <property type="match status" value="1"/>
</dbReference>
<evidence type="ECO:0000256" key="6">
    <source>
        <dbReference type="ARBA" id="ARBA00023125"/>
    </source>
</evidence>
<keyword evidence="4" id="KW-0158">Chromosome</keyword>
<proteinExistence type="predicted"/>
<dbReference type="InterPro" id="IPR012340">
    <property type="entry name" value="NA-bd_OB-fold"/>
</dbReference>
<keyword evidence="5" id="KW-0779">Telomere</keyword>
<evidence type="ECO:0000256" key="9">
    <source>
        <dbReference type="SAM" id="MobiDB-lite"/>
    </source>
</evidence>
<gene>
    <name evidence="10" type="ORF">g.5851</name>
    <name evidence="11" type="ORF">g.5852</name>
</gene>
<dbReference type="GO" id="GO:0005634">
    <property type="term" value="C:nucleus"/>
    <property type="evidence" value="ECO:0007669"/>
    <property type="project" value="UniProtKB-SubCell"/>
</dbReference>
<evidence type="ECO:0000313" key="10">
    <source>
        <dbReference type="EMBL" id="JAS80084.1"/>
    </source>
</evidence>
<accession>A0A1B6JPH8</accession>
<dbReference type="SUPFAM" id="SSF50249">
    <property type="entry name" value="Nucleic acid-binding proteins"/>
    <property type="match status" value="1"/>
</dbReference>
<dbReference type="PANTHER" id="PTHR13989:SF33">
    <property type="entry name" value="CST COMPLEX SUBUNIT STN1"/>
    <property type="match status" value="1"/>
</dbReference>
<dbReference type="PANTHER" id="PTHR13989">
    <property type="entry name" value="REPLICATION PROTEIN A-RELATED"/>
    <property type="match status" value="1"/>
</dbReference>
<evidence type="ECO:0000256" key="5">
    <source>
        <dbReference type="ARBA" id="ARBA00022895"/>
    </source>
</evidence>
<dbReference type="AlphaFoldDB" id="A0A1B6JPH8"/>
<keyword evidence="7" id="KW-0539">Nucleus</keyword>
<evidence type="ECO:0000256" key="7">
    <source>
        <dbReference type="ARBA" id="ARBA00023242"/>
    </source>
</evidence>
<dbReference type="InterPro" id="IPR040260">
    <property type="entry name" value="RFA2-like"/>
</dbReference>
<reference evidence="11" key="1">
    <citation type="submission" date="2015-11" db="EMBL/GenBank/DDBJ databases">
        <title>De novo transcriptome assembly of four potential Pierce s Disease insect vectors from Arizona vineyards.</title>
        <authorList>
            <person name="Tassone E.E."/>
        </authorList>
    </citation>
    <scope>NUCLEOTIDE SEQUENCE</scope>
</reference>
<evidence type="ECO:0000256" key="1">
    <source>
        <dbReference type="ARBA" id="ARBA00004123"/>
    </source>
</evidence>
<evidence type="ECO:0000256" key="8">
    <source>
        <dbReference type="ARBA" id="ARBA00030039"/>
    </source>
</evidence>
<protein>
    <recommendedName>
        <fullName evidence="3">CST complex subunit STN1</fullName>
    </recommendedName>
    <alternativeName>
        <fullName evidence="8">Suppressor of cdc thirteen homolog</fullName>
    </alternativeName>
</protein>
<dbReference type="GO" id="GO:0003677">
    <property type="term" value="F:DNA binding"/>
    <property type="evidence" value="ECO:0007669"/>
    <property type="project" value="UniProtKB-KW"/>
</dbReference>
<evidence type="ECO:0000256" key="2">
    <source>
        <dbReference type="ARBA" id="ARBA00004574"/>
    </source>
</evidence>